<comment type="similarity">
    <text evidence="1">Belongs to the NmrA-type oxidoreductase family.</text>
</comment>
<evidence type="ECO:0000259" key="3">
    <source>
        <dbReference type="Pfam" id="PF05368"/>
    </source>
</evidence>
<dbReference type="InterPro" id="IPR051164">
    <property type="entry name" value="NmrA-like_oxidored"/>
</dbReference>
<reference evidence="4" key="1">
    <citation type="submission" date="2019-10" db="EMBL/GenBank/DDBJ databases">
        <authorList>
            <consortium name="DOE Joint Genome Institute"/>
            <person name="Kuo A."/>
            <person name="Miyauchi S."/>
            <person name="Kiss E."/>
            <person name="Drula E."/>
            <person name="Kohler A."/>
            <person name="Sanchez-Garcia M."/>
            <person name="Andreopoulos B."/>
            <person name="Barry K.W."/>
            <person name="Bonito G."/>
            <person name="Buee M."/>
            <person name="Carver A."/>
            <person name="Chen C."/>
            <person name="Cichocki N."/>
            <person name="Clum A."/>
            <person name="Culley D."/>
            <person name="Crous P.W."/>
            <person name="Fauchery L."/>
            <person name="Girlanda M."/>
            <person name="Hayes R."/>
            <person name="Keri Z."/>
            <person name="LaButti K."/>
            <person name="Lipzen A."/>
            <person name="Lombard V."/>
            <person name="Magnuson J."/>
            <person name="Maillard F."/>
            <person name="Morin E."/>
            <person name="Murat C."/>
            <person name="Nolan M."/>
            <person name="Ohm R."/>
            <person name="Pangilinan J."/>
            <person name="Pereira M."/>
            <person name="Perotto S."/>
            <person name="Peter M."/>
            <person name="Riley R."/>
            <person name="Sitrit Y."/>
            <person name="Stielow B."/>
            <person name="Szollosi G."/>
            <person name="Zifcakova L."/>
            <person name="Stursova M."/>
            <person name="Spatafora J.W."/>
            <person name="Tedersoo L."/>
            <person name="Vaario L.-M."/>
            <person name="Yamada A."/>
            <person name="Yan M."/>
            <person name="Wang P."/>
            <person name="Xu J."/>
            <person name="Bruns T."/>
            <person name="Baldrian P."/>
            <person name="Vilgalys R."/>
            <person name="Henrissat B."/>
            <person name="Grigoriev I.V."/>
            <person name="Hibbett D."/>
            <person name="Nagy L.G."/>
            <person name="Martin F.M."/>
        </authorList>
    </citation>
    <scope>NUCLEOTIDE SEQUENCE</scope>
    <source>
        <strain evidence="4">Prilba</strain>
    </source>
</reference>
<organism evidence="4 5">
    <name type="scientific">Russula ochroleuca</name>
    <dbReference type="NCBI Taxonomy" id="152965"/>
    <lineage>
        <taxon>Eukaryota</taxon>
        <taxon>Fungi</taxon>
        <taxon>Dikarya</taxon>
        <taxon>Basidiomycota</taxon>
        <taxon>Agaricomycotina</taxon>
        <taxon>Agaricomycetes</taxon>
        <taxon>Russulales</taxon>
        <taxon>Russulaceae</taxon>
        <taxon>Russula</taxon>
    </lineage>
</organism>
<evidence type="ECO:0000256" key="1">
    <source>
        <dbReference type="ARBA" id="ARBA00006328"/>
    </source>
</evidence>
<proteinExistence type="inferred from homology"/>
<dbReference type="SUPFAM" id="SSF51735">
    <property type="entry name" value="NAD(P)-binding Rossmann-fold domains"/>
    <property type="match status" value="1"/>
</dbReference>
<dbReference type="Gene3D" id="3.40.50.720">
    <property type="entry name" value="NAD(P)-binding Rossmann-like Domain"/>
    <property type="match status" value="2"/>
</dbReference>
<evidence type="ECO:0000256" key="2">
    <source>
        <dbReference type="ARBA" id="ARBA00022857"/>
    </source>
</evidence>
<dbReference type="InterPro" id="IPR036291">
    <property type="entry name" value="NAD(P)-bd_dom_sf"/>
</dbReference>
<evidence type="ECO:0000313" key="4">
    <source>
        <dbReference type="EMBL" id="KAF8476725.1"/>
    </source>
</evidence>
<dbReference type="EMBL" id="WHVB01000014">
    <property type="protein sequence ID" value="KAF8476725.1"/>
    <property type="molecule type" value="Genomic_DNA"/>
</dbReference>
<name>A0A9P5T6T0_9AGAM</name>
<sequence length="236" mass="25722">MSNLLLVLRATGAQGRHVVNSLLALCEDGTPSPYIVRALIRDPQGKHAQALYEQGVEVVKGDTSNLDSVATALDSAYGAWVNVDGFTMGGYDQKNRSEHMDAKGRIAEKGLSWSVVTSGPYMEMLQIDVLGSVRRGDGTFVFSSPIDDGHMLLIAIEDLGFFAINLEIASEMVGWEHLVATFAKVTGKKAEYTRESIEAWFSKMENSDKPVAAKGGSGSTTWEKNFASFTGWWNSF</sequence>
<dbReference type="PANTHER" id="PTHR42748:SF7">
    <property type="entry name" value="NMRA LIKE REDOX SENSOR 1-RELATED"/>
    <property type="match status" value="1"/>
</dbReference>
<dbReference type="AlphaFoldDB" id="A0A9P5T6T0"/>
<accession>A0A9P5T6T0</accession>
<dbReference type="InterPro" id="IPR008030">
    <property type="entry name" value="NmrA-like"/>
</dbReference>
<evidence type="ECO:0000313" key="5">
    <source>
        <dbReference type="Proteomes" id="UP000759537"/>
    </source>
</evidence>
<dbReference type="Pfam" id="PF05368">
    <property type="entry name" value="NmrA"/>
    <property type="match status" value="1"/>
</dbReference>
<dbReference type="OrthoDB" id="300709at2759"/>
<dbReference type="Proteomes" id="UP000759537">
    <property type="component" value="Unassembled WGS sequence"/>
</dbReference>
<dbReference type="PANTHER" id="PTHR42748">
    <property type="entry name" value="NITROGEN METABOLITE REPRESSION PROTEIN NMRA FAMILY MEMBER"/>
    <property type="match status" value="1"/>
</dbReference>
<feature type="domain" description="NmrA-like" evidence="3">
    <location>
        <begin position="2"/>
        <end position="89"/>
    </location>
</feature>
<dbReference type="Gene3D" id="3.90.25.10">
    <property type="entry name" value="UDP-galactose 4-epimerase, domain 1"/>
    <property type="match status" value="1"/>
</dbReference>
<keyword evidence="5" id="KW-1185">Reference proteome</keyword>
<reference evidence="4" key="2">
    <citation type="journal article" date="2020" name="Nat. Commun.">
        <title>Large-scale genome sequencing of mycorrhizal fungi provides insights into the early evolution of symbiotic traits.</title>
        <authorList>
            <person name="Miyauchi S."/>
            <person name="Kiss E."/>
            <person name="Kuo A."/>
            <person name="Drula E."/>
            <person name="Kohler A."/>
            <person name="Sanchez-Garcia M."/>
            <person name="Morin E."/>
            <person name="Andreopoulos B."/>
            <person name="Barry K.W."/>
            <person name="Bonito G."/>
            <person name="Buee M."/>
            <person name="Carver A."/>
            <person name="Chen C."/>
            <person name="Cichocki N."/>
            <person name="Clum A."/>
            <person name="Culley D."/>
            <person name="Crous P.W."/>
            <person name="Fauchery L."/>
            <person name="Girlanda M."/>
            <person name="Hayes R.D."/>
            <person name="Keri Z."/>
            <person name="LaButti K."/>
            <person name="Lipzen A."/>
            <person name="Lombard V."/>
            <person name="Magnuson J."/>
            <person name="Maillard F."/>
            <person name="Murat C."/>
            <person name="Nolan M."/>
            <person name="Ohm R.A."/>
            <person name="Pangilinan J."/>
            <person name="Pereira M.F."/>
            <person name="Perotto S."/>
            <person name="Peter M."/>
            <person name="Pfister S."/>
            <person name="Riley R."/>
            <person name="Sitrit Y."/>
            <person name="Stielow J.B."/>
            <person name="Szollosi G."/>
            <person name="Zifcakova L."/>
            <person name="Stursova M."/>
            <person name="Spatafora J.W."/>
            <person name="Tedersoo L."/>
            <person name="Vaario L.M."/>
            <person name="Yamada A."/>
            <person name="Yan M."/>
            <person name="Wang P."/>
            <person name="Xu J."/>
            <person name="Bruns T."/>
            <person name="Baldrian P."/>
            <person name="Vilgalys R."/>
            <person name="Dunand C."/>
            <person name="Henrissat B."/>
            <person name="Grigoriev I.V."/>
            <person name="Hibbett D."/>
            <person name="Nagy L.G."/>
            <person name="Martin F.M."/>
        </authorList>
    </citation>
    <scope>NUCLEOTIDE SEQUENCE</scope>
    <source>
        <strain evidence="4">Prilba</strain>
    </source>
</reference>
<gene>
    <name evidence="4" type="ORF">DFH94DRAFT_795105</name>
</gene>
<comment type="caution">
    <text evidence="4">The sequence shown here is derived from an EMBL/GenBank/DDBJ whole genome shotgun (WGS) entry which is preliminary data.</text>
</comment>
<keyword evidence="2" id="KW-0521">NADP</keyword>
<protein>
    <submittedName>
        <fullName evidence="4">NmrA-family protein</fullName>
    </submittedName>
</protein>